<organism evidence="3 4">
    <name type="scientific">Hondaea fermentalgiana</name>
    <dbReference type="NCBI Taxonomy" id="2315210"/>
    <lineage>
        <taxon>Eukaryota</taxon>
        <taxon>Sar</taxon>
        <taxon>Stramenopiles</taxon>
        <taxon>Bigyra</taxon>
        <taxon>Labyrinthulomycetes</taxon>
        <taxon>Thraustochytrida</taxon>
        <taxon>Thraustochytriidae</taxon>
        <taxon>Hondaea</taxon>
    </lineage>
</organism>
<feature type="compositionally biased region" description="Basic and acidic residues" evidence="1">
    <location>
        <begin position="267"/>
        <end position="283"/>
    </location>
</feature>
<feature type="compositionally biased region" description="Basic and acidic residues" evidence="1">
    <location>
        <begin position="294"/>
        <end position="314"/>
    </location>
</feature>
<feature type="compositionally biased region" description="Basic and acidic residues" evidence="1">
    <location>
        <begin position="242"/>
        <end position="257"/>
    </location>
</feature>
<feature type="region of interest" description="Disordered" evidence="1">
    <location>
        <begin position="1031"/>
        <end position="1069"/>
    </location>
</feature>
<name>A0A2R5GUP1_9STRA</name>
<protein>
    <recommendedName>
        <fullName evidence="2">WW domain-containing protein</fullName>
    </recommendedName>
</protein>
<feature type="compositionally biased region" description="Basic and acidic residues" evidence="1">
    <location>
        <begin position="358"/>
        <end position="367"/>
    </location>
</feature>
<feature type="region of interest" description="Disordered" evidence="1">
    <location>
        <begin position="242"/>
        <end position="434"/>
    </location>
</feature>
<comment type="caution">
    <text evidence="3">The sequence shown here is derived from an EMBL/GenBank/DDBJ whole genome shotgun (WGS) entry which is preliminary data.</text>
</comment>
<dbReference type="Proteomes" id="UP000241890">
    <property type="component" value="Unassembled WGS sequence"/>
</dbReference>
<dbReference type="Gene3D" id="2.20.70.10">
    <property type="match status" value="1"/>
</dbReference>
<proteinExistence type="predicted"/>
<feature type="compositionally biased region" description="Basic and acidic residues" evidence="1">
    <location>
        <begin position="416"/>
        <end position="430"/>
    </location>
</feature>
<dbReference type="AlphaFoldDB" id="A0A2R5GUP1"/>
<dbReference type="CDD" id="cd00201">
    <property type="entry name" value="WW"/>
    <property type="match status" value="1"/>
</dbReference>
<evidence type="ECO:0000313" key="4">
    <source>
        <dbReference type="Proteomes" id="UP000241890"/>
    </source>
</evidence>
<feature type="compositionally biased region" description="Basic and acidic residues" evidence="1">
    <location>
        <begin position="695"/>
        <end position="706"/>
    </location>
</feature>
<feature type="compositionally biased region" description="Basic and acidic residues" evidence="1">
    <location>
        <begin position="189"/>
        <end position="201"/>
    </location>
</feature>
<dbReference type="EMBL" id="BEYU01000202">
    <property type="protein sequence ID" value="GBG34570.1"/>
    <property type="molecule type" value="Genomic_DNA"/>
</dbReference>
<dbReference type="PROSITE" id="PS01159">
    <property type="entry name" value="WW_DOMAIN_1"/>
    <property type="match status" value="1"/>
</dbReference>
<dbReference type="InterPro" id="IPR036020">
    <property type="entry name" value="WW_dom_sf"/>
</dbReference>
<reference evidence="3 4" key="1">
    <citation type="submission" date="2017-12" db="EMBL/GenBank/DDBJ databases">
        <title>Sequencing, de novo assembly and annotation of complete genome of a new Thraustochytrid species, strain FCC1311.</title>
        <authorList>
            <person name="Sedici K."/>
            <person name="Godart F."/>
            <person name="Aiese Cigliano R."/>
            <person name="Sanseverino W."/>
            <person name="Barakat M."/>
            <person name="Ortet P."/>
            <person name="Marechal E."/>
            <person name="Cagnac O."/>
            <person name="Amato A."/>
        </authorList>
    </citation>
    <scope>NUCLEOTIDE SEQUENCE [LARGE SCALE GENOMIC DNA]</scope>
</reference>
<feature type="region of interest" description="Disordered" evidence="1">
    <location>
        <begin position="859"/>
        <end position="966"/>
    </location>
</feature>
<gene>
    <name evidence="3" type="ORF">FCC1311_107912</name>
</gene>
<evidence type="ECO:0000313" key="3">
    <source>
        <dbReference type="EMBL" id="GBG34570.1"/>
    </source>
</evidence>
<keyword evidence="4" id="KW-1185">Reference proteome</keyword>
<accession>A0A2R5GUP1</accession>
<dbReference type="InParanoid" id="A0A2R5GUP1"/>
<feature type="compositionally biased region" description="Basic and acidic residues" evidence="1">
    <location>
        <begin position="379"/>
        <end position="398"/>
    </location>
</feature>
<evidence type="ECO:0000256" key="1">
    <source>
        <dbReference type="SAM" id="MobiDB-lite"/>
    </source>
</evidence>
<feature type="region of interest" description="Disordered" evidence="1">
    <location>
        <begin position="179"/>
        <end position="219"/>
    </location>
</feature>
<dbReference type="OrthoDB" id="191651at2759"/>
<feature type="compositionally biased region" description="Basic and acidic residues" evidence="1">
    <location>
        <begin position="635"/>
        <end position="645"/>
    </location>
</feature>
<evidence type="ECO:0000259" key="2">
    <source>
        <dbReference type="PROSITE" id="PS50020"/>
    </source>
</evidence>
<dbReference type="SUPFAM" id="SSF51045">
    <property type="entry name" value="WW domain"/>
    <property type="match status" value="1"/>
</dbReference>
<feature type="compositionally biased region" description="Basic and acidic residues" evidence="1">
    <location>
        <begin position="559"/>
        <end position="574"/>
    </location>
</feature>
<dbReference type="InterPro" id="IPR001202">
    <property type="entry name" value="WW_dom"/>
</dbReference>
<feature type="domain" description="WW" evidence="2">
    <location>
        <begin position="976"/>
        <end position="1004"/>
    </location>
</feature>
<feature type="compositionally biased region" description="Basic and acidic residues" evidence="1">
    <location>
        <begin position="723"/>
        <end position="738"/>
    </location>
</feature>
<feature type="region of interest" description="Disordered" evidence="1">
    <location>
        <begin position="720"/>
        <end position="812"/>
    </location>
</feature>
<dbReference type="PROSITE" id="PS50020">
    <property type="entry name" value="WW_DOMAIN_2"/>
    <property type="match status" value="1"/>
</dbReference>
<feature type="compositionally biased region" description="Basic and acidic residues" evidence="1">
    <location>
        <begin position="534"/>
        <end position="551"/>
    </location>
</feature>
<sequence>MAAEAGPRTYGQDLELLRDLLRTQGTARRKQYLRNFLRDQDGFARGIWREAVRNHPDISDDAFLEKFFLTFEQHRRKGLNVVAVARDDATWYGPYGPHSHEPELSTVSEDKVQLFLALHPCLATPISQFNASPKPSKVSRVLHGLNPKGSDAVITKSSTSVYAHETKLYAENDVKLDVKLDDPMDDGDVEGKDAAEEDPVRSELGNADSISPSDAGAFDAGDQKEIYYHGQEDEVGLRQRIAHDEQGEIESQYHEEVENQDQGEVENQDHGEIENQDLEKEAQNLDQQGDQEDIQDRESQEKIFDTSSTAKEEMDYAQVQGSASDHDREELELSEADAVGQEPKGRNELPEEGPVLSKDAEVSEEAHSTSPKNEGNEGETEHSARVEIAESQELRDQQDQQLKVDAMNETNSNCLDHVEDTEGEAQKDTDAEISADGVESIDGGAAISATMQQVEIENNDKSALANEATEMGACEAELDENALTHPVPETGGLDEIETSAVIDVKSTEAAMESASEGGQTEDPLAKQATVVESSIERESGSALHAETHDAVSEAVQGNEGKENENEESKVHVGEDASESSPMGGQDPATMEVIDGTSFDNGVTNDMHRSVVADTNDAQELQIAAGDVSTQPADDATDKGALRKEDGADDATSTAGKNEEEGEQNFASEESVVADPNEEPPAHRERSSEAVQADHSTIEETKDQGAELKKYEEEAGVYAVTDEVAEKNCPDNDDARVAEGENSESSFPQVSADVEVLKDPKETKQDIISPSEGAPADMAGSAEDCEFANALADVDSVETPPEVQNVEKGIPSEMKAEADFEGEEYVEVECKDEDGVTTHGDDADAALTVSAAQAKEEVGIATKESVLEPTTAPEDETDGCKAEEAFEPQTDSPADYSVSAEEDGAYAIENLAGEQQEYEQLEEEAKTGQEYRAASAATERAPTEAIEKPQSAPDYAPPRSQEGIRVDKAANDGLYQWYEVYDEGSGYMYYQHAVTGETQWEPPAEGYVPYQYPEDEAYDGGAGEDAQQEIGAGEEGWAADGTLASEGDQREDEAVEPQRPTRASFYSIDM</sequence>
<feature type="compositionally biased region" description="Basic and acidic residues" evidence="1">
    <location>
        <begin position="754"/>
        <end position="764"/>
    </location>
</feature>
<dbReference type="SMART" id="SM00456">
    <property type="entry name" value="WW"/>
    <property type="match status" value="1"/>
</dbReference>
<feature type="region of interest" description="Disordered" evidence="1">
    <location>
        <begin position="507"/>
        <end position="706"/>
    </location>
</feature>